<gene>
    <name evidence="1" type="ORF">J2Y69_003386</name>
</gene>
<dbReference type="RefSeq" id="WP_310022895.1">
    <property type="nucleotide sequence ID" value="NZ_JAVDUM010000017.1"/>
</dbReference>
<sequence length="89" mass="9004">MNTAAADIDLFAVFVSLATTSLTAEQIAANDAAAAEEAARVAAREAQAARILAAREATKCGRCNGTGYISQYAYNGGTCYGCGGYGVTA</sequence>
<reference evidence="1 2" key="1">
    <citation type="submission" date="2023-07" db="EMBL/GenBank/DDBJ databases">
        <title>Sorghum-associated microbial communities from plants grown in Nebraska, USA.</title>
        <authorList>
            <person name="Schachtman D."/>
        </authorList>
    </citation>
    <scope>NUCLEOTIDE SEQUENCE [LARGE SCALE GENOMIC DNA]</scope>
    <source>
        <strain evidence="1 2">2980</strain>
    </source>
</reference>
<organism evidence="1 2">
    <name type="scientific">Microbacterium resistens</name>
    <dbReference type="NCBI Taxonomy" id="156977"/>
    <lineage>
        <taxon>Bacteria</taxon>
        <taxon>Bacillati</taxon>
        <taxon>Actinomycetota</taxon>
        <taxon>Actinomycetes</taxon>
        <taxon>Micrococcales</taxon>
        <taxon>Microbacteriaceae</taxon>
        <taxon>Microbacterium</taxon>
    </lineage>
</organism>
<comment type="caution">
    <text evidence="1">The sequence shown here is derived from an EMBL/GenBank/DDBJ whole genome shotgun (WGS) entry which is preliminary data.</text>
</comment>
<dbReference type="Proteomes" id="UP001259347">
    <property type="component" value="Unassembled WGS sequence"/>
</dbReference>
<proteinExistence type="predicted"/>
<evidence type="ECO:0000313" key="2">
    <source>
        <dbReference type="Proteomes" id="UP001259347"/>
    </source>
</evidence>
<protein>
    <submittedName>
        <fullName evidence="1">Uncharacterized protein</fullName>
    </submittedName>
</protein>
<accession>A0ABU1SIN7</accession>
<keyword evidence="2" id="KW-1185">Reference proteome</keyword>
<name>A0ABU1SIN7_9MICO</name>
<evidence type="ECO:0000313" key="1">
    <source>
        <dbReference type="EMBL" id="MDR6868762.1"/>
    </source>
</evidence>
<dbReference type="EMBL" id="JAVDUM010000017">
    <property type="protein sequence ID" value="MDR6868762.1"/>
    <property type="molecule type" value="Genomic_DNA"/>
</dbReference>